<dbReference type="AlphaFoldDB" id="A0A3A1Y9V3"/>
<dbReference type="EMBL" id="NRHC01000011">
    <property type="protein sequence ID" value="RIY34321.1"/>
    <property type="molecule type" value="Genomic_DNA"/>
</dbReference>
<accession>A0A3A1Y9V3</accession>
<protein>
    <submittedName>
        <fullName evidence="1">Uncharacterized protein</fullName>
    </submittedName>
</protein>
<sequence>MVRAPLVFLFDIYLRFAKTTLNEDFEHFYMWLTNYDAGNGVLNYNGTPYKPFNVKFSNLQEEIASNSKNKVQLSNLNQRFASLFALHDNFIGGSVKVTIIYKDNLIIKSPEWSKEFQISAFSSYDVDKLVLEIVTYLDQERTLPPIDCRELCPNDLGDRDCAYVGEETECNKTFKRCKELNNTDRFRGVEVGTE</sequence>
<evidence type="ECO:0000313" key="2">
    <source>
        <dbReference type="Proteomes" id="UP000265691"/>
    </source>
</evidence>
<gene>
    <name evidence="1" type="ORF">CKF54_00850</name>
</gene>
<name>A0A3A1Y9V3_9GAMM</name>
<reference evidence="1 2" key="1">
    <citation type="submission" date="2017-08" db="EMBL/GenBank/DDBJ databases">
        <title>Reclassification of Bisgaard taxon 37 and 44.</title>
        <authorList>
            <person name="Christensen H."/>
        </authorList>
    </citation>
    <scope>NUCLEOTIDE SEQUENCE [LARGE SCALE GENOMIC DNA]</scope>
    <source>
        <strain evidence="1 2">B96_3</strain>
    </source>
</reference>
<dbReference type="RefSeq" id="WP_119524397.1">
    <property type="nucleotide sequence ID" value="NZ_NRHC01000011.1"/>
</dbReference>
<organism evidence="1 2">
    <name type="scientific">Psittacicella hinzii</name>
    <dbReference type="NCBI Taxonomy" id="2028575"/>
    <lineage>
        <taxon>Bacteria</taxon>
        <taxon>Pseudomonadati</taxon>
        <taxon>Pseudomonadota</taxon>
        <taxon>Gammaproteobacteria</taxon>
        <taxon>Pasteurellales</taxon>
        <taxon>Psittacicellaceae</taxon>
        <taxon>Psittacicella</taxon>
    </lineage>
</organism>
<dbReference type="OrthoDB" id="1669206at2"/>
<dbReference type="Proteomes" id="UP000265691">
    <property type="component" value="Unassembled WGS sequence"/>
</dbReference>
<keyword evidence="2" id="KW-1185">Reference proteome</keyword>
<evidence type="ECO:0000313" key="1">
    <source>
        <dbReference type="EMBL" id="RIY34321.1"/>
    </source>
</evidence>
<proteinExistence type="predicted"/>
<comment type="caution">
    <text evidence="1">The sequence shown here is derived from an EMBL/GenBank/DDBJ whole genome shotgun (WGS) entry which is preliminary data.</text>
</comment>